<evidence type="ECO:0000256" key="8">
    <source>
        <dbReference type="ARBA" id="ARBA00022989"/>
    </source>
</evidence>
<feature type="transmembrane region" description="Helical" evidence="13">
    <location>
        <begin position="921"/>
        <end position="940"/>
    </location>
</feature>
<feature type="transmembrane region" description="Helical" evidence="13">
    <location>
        <begin position="1052"/>
        <end position="1073"/>
    </location>
</feature>
<dbReference type="Gene3D" id="1.10.287.70">
    <property type="match status" value="1"/>
</dbReference>
<dbReference type="InterPro" id="IPR012337">
    <property type="entry name" value="RNaseH-like_sf"/>
</dbReference>
<dbReference type="InterPro" id="IPR036397">
    <property type="entry name" value="RNaseH_sf"/>
</dbReference>
<feature type="compositionally biased region" description="Low complexity" evidence="12">
    <location>
        <begin position="1208"/>
        <end position="1220"/>
    </location>
</feature>
<feature type="compositionally biased region" description="Pro residues" evidence="12">
    <location>
        <begin position="1313"/>
        <end position="1322"/>
    </location>
</feature>
<dbReference type="PRINTS" id="PR00169">
    <property type="entry name" value="KCHANNEL"/>
</dbReference>
<dbReference type="EMBL" id="VIIS01000031">
    <property type="protein sequence ID" value="KAF0314337.1"/>
    <property type="molecule type" value="Genomic_DNA"/>
</dbReference>
<evidence type="ECO:0000256" key="7">
    <source>
        <dbReference type="ARBA" id="ARBA00022958"/>
    </source>
</evidence>
<evidence type="ECO:0000256" key="1">
    <source>
        <dbReference type="ARBA" id="ARBA00004141"/>
    </source>
</evidence>
<feature type="compositionally biased region" description="Basic and acidic residues" evidence="12">
    <location>
        <begin position="696"/>
        <end position="711"/>
    </location>
</feature>
<comment type="subcellular location">
    <subcellularLocation>
        <location evidence="1">Membrane</location>
        <topology evidence="1">Multi-pass membrane protein</topology>
    </subcellularLocation>
</comment>
<evidence type="ECO:0000256" key="3">
    <source>
        <dbReference type="ARBA" id="ARBA00022538"/>
    </source>
</evidence>
<dbReference type="Gene3D" id="1.20.120.350">
    <property type="entry name" value="Voltage-gated potassium channels. Chain C"/>
    <property type="match status" value="1"/>
</dbReference>
<keyword evidence="3" id="KW-0633">Potassium transport</keyword>
<feature type="region of interest" description="Disordered" evidence="12">
    <location>
        <begin position="1206"/>
        <end position="1229"/>
    </location>
</feature>
<keyword evidence="6" id="KW-0851">Voltage-gated channel</keyword>
<dbReference type="InterPro" id="IPR003968">
    <property type="entry name" value="K_chnl_volt-dep_Kv"/>
</dbReference>
<evidence type="ECO:0000259" key="14">
    <source>
        <dbReference type="Pfam" id="PF00520"/>
    </source>
</evidence>
<keyword evidence="10 13" id="KW-0472">Membrane</keyword>
<evidence type="ECO:0000256" key="12">
    <source>
        <dbReference type="SAM" id="MobiDB-lite"/>
    </source>
</evidence>
<keyword evidence="16" id="KW-1185">Reference proteome</keyword>
<dbReference type="SUPFAM" id="SSF81324">
    <property type="entry name" value="Voltage-gated potassium channels"/>
    <property type="match status" value="1"/>
</dbReference>
<keyword evidence="7" id="KW-0630">Potassium</keyword>
<dbReference type="GO" id="GO:0005251">
    <property type="term" value="F:delayed rectifier potassium channel activity"/>
    <property type="evidence" value="ECO:0007669"/>
    <property type="project" value="TreeGrafter"/>
</dbReference>
<dbReference type="PRINTS" id="PR01491">
    <property type="entry name" value="KVCHANNEL"/>
</dbReference>
<sequence length="1505" mass="164335">MPPGSALTAALTSQAAHIAFQPPTQTGVIQRIRKTRWSFKKAAWLAFQDECEAAFAEAGPEHESVQEAATRFHQVLQQASVHHIPRGARAGAKPWALDPELEEAIEARRAARRDMRSGDRAAKERWVAAKQRAASIERRVSQQQFRDFVSSTLNRHQNLGRVHKTLKKWEGSTDDQHRTAETMEDNGRTLVTDREKATAFNRTYATVSKQVRNPKVDRDAKRRLKASNVRTCHECRGQRMGFCSPFTEEELTRQISQAQLQKSPGPDDLCNEHVKHLGTTPFMFADDTSALCSGNTIAVARERAQLAATSLVRWARRNKMEVAGEKTQLLVLSQNPRDAADCHIRVTGQLVEGGAELKLLGVTLDRTLGFGAHCRSLRRRVRPRTAQLRRLTGRSWGLKEQQLRAVANGYVRGALEHAAAAWLPATSKTNVELLDREMRAAARVVTGCIRSAPHHGVMAEAGILPVSARRPALAARMMAKAAALPPEDPLHQLAMDDPPRRLKLVTGWREVGREVLRELRVELPVEPLLPKRPPPWTPSGPITFNVGIGALPAGATNSTKREAALQHLASLTQCAIWAWTDGSASGGVLRGGAGALIIGADDSRSGLRIPAGTLCSSFRAEMVALQKTLEHIIENESGTDPVIICTDSIWVPSHCGIPGNEAADTLANEAAALAQEDVPLDVETIYRAVVRTARDRAARERPSYPDPEHKAAAGWYRPSRAAKATPRLRRGCGDRQQQQQEKEEEEEEEEEEKDEQLAPILRLLRREMQKQTERLTRQFERANQCLKQELRHMQQRLGELEQHVSEQGDTIMQLRGDVDSRDERIKDLENEMEELRREDNIPYLVLDGPGVPAPPREEPWREDVLGTAKEVLGKYMPTIEQDGEDNKALFQVETVCITWFTIEYLLRFAASPNKWQFFKGAMNIIDLLAIMPFYVSLFPLDSDSSESKFDDVRRVIAIFRIMRILRILKLARHSTGLQSLGFTLRNSYKELGLLLMFLAITVLIFSSLAYFAEKDHNPEDYGSIPHTFWWALITMTTVGYGDAYPITTLGKVIGAVCAICGVLVIALPIPIIVNNFAEFYKSQMMREKAMKRREALEKARREGSNNSISDVNLRDAFVKPIGIVDVMLDPGAVLELASDGRLPDEGATNIHVAENDEKRSPQLSANQLNTRPVGGGEMSAASPGTTRKEHGTPERRLHGVHALNAISPADPARTAAAPARPSEPPARPAADLELQPLPAAPQTDSRPGSQPDLLSLASSDTFATCPTHPYPSEGDLTAPALPPPLVPAPAAAPAAPADSPAARRARQNETEEPPPPPPPPPPGRRRLWAPPSAAARQLSEAVRRLTGSASSGAARLGRGGGVSPSAGRPSEGRIAHGSSDVKRRRRADPESEQLLGRPLSAVLDTAVELPNVGSGSPAATAAAAAVTDSQQSAADHYPSTAAAAISVAPRCDSPLELQSLASSMAGTMPSSAATAASSTASGRRRRGDPELHCANAGVSCTGPWL</sequence>
<gene>
    <name evidence="15" type="primary">Shab_0</name>
    <name evidence="15" type="ORF">FJT64_015217</name>
</gene>
<dbReference type="GO" id="GO:0001508">
    <property type="term" value="P:action potential"/>
    <property type="evidence" value="ECO:0007669"/>
    <property type="project" value="TreeGrafter"/>
</dbReference>
<dbReference type="InterPro" id="IPR005821">
    <property type="entry name" value="Ion_trans_dom"/>
</dbReference>
<evidence type="ECO:0000313" key="16">
    <source>
        <dbReference type="Proteomes" id="UP000440578"/>
    </source>
</evidence>
<evidence type="ECO:0000256" key="13">
    <source>
        <dbReference type="SAM" id="Phobius"/>
    </source>
</evidence>
<evidence type="ECO:0000256" key="5">
    <source>
        <dbReference type="ARBA" id="ARBA00022826"/>
    </source>
</evidence>
<evidence type="ECO:0000256" key="9">
    <source>
        <dbReference type="ARBA" id="ARBA00023065"/>
    </source>
</evidence>
<dbReference type="PANTHER" id="PTHR11537:SF254">
    <property type="entry name" value="POTASSIUM VOLTAGE-GATED CHANNEL PROTEIN SHAB"/>
    <property type="match status" value="1"/>
</dbReference>
<dbReference type="SUPFAM" id="SSF53098">
    <property type="entry name" value="Ribonuclease H-like"/>
    <property type="match status" value="1"/>
</dbReference>
<dbReference type="InterPro" id="IPR003973">
    <property type="entry name" value="K_chnl_volt-dep_Kv2"/>
</dbReference>
<keyword evidence="4 13" id="KW-0812">Transmembrane</keyword>
<dbReference type="PANTHER" id="PTHR11537">
    <property type="entry name" value="VOLTAGE-GATED POTASSIUM CHANNEL"/>
    <property type="match status" value="1"/>
</dbReference>
<feature type="transmembrane region" description="Helical" evidence="13">
    <location>
        <begin position="1023"/>
        <end position="1040"/>
    </location>
</feature>
<evidence type="ECO:0000256" key="6">
    <source>
        <dbReference type="ARBA" id="ARBA00022882"/>
    </source>
</evidence>
<dbReference type="CDD" id="cd09276">
    <property type="entry name" value="Rnase_HI_RT_non_LTR"/>
    <property type="match status" value="1"/>
</dbReference>
<feature type="compositionally biased region" description="Low complexity" evidence="12">
    <location>
        <begin position="1344"/>
        <end position="1356"/>
    </location>
</feature>
<keyword evidence="9" id="KW-0406">Ion transport</keyword>
<evidence type="ECO:0000256" key="4">
    <source>
        <dbReference type="ARBA" id="ARBA00022692"/>
    </source>
</evidence>
<evidence type="ECO:0000256" key="10">
    <source>
        <dbReference type="ARBA" id="ARBA00023136"/>
    </source>
</evidence>
<evidence type="ECO:0000256" key="11">
    <source>
        <dbReference type="ARBA" id="ARBA00023303"/>
    </source>
</evidence>
<proteinExistence type="predicted"/>
<feature type="compositionally biased region" description="Polar residues" evidence="12">
    <location>
        <begin position="1161"/>
        <end position="1170"/>
    </location>
</feature>
<protein>
    <submittedName>
        <fullName evidence="15">Potassium voltage-gated channel protein Shab</fullName>
    </submittedName>
</protein>
<dbReference type="InterPro" id="IPR028325">
    <property type="entry name" value="VG_K_chnl"/>
</dbReference>
<dbReference type="Proteomes" id="UP000440578">
    <property type="component" value="Unassembled WGS sequence"/>
</dbReference>
<feature type="transmembrane region" description="Helical" evidence="13">
    <location>
        <begin position="991"/>
        <end position="1011"/>
    </location>
</feature>
<evidence type="ECO:0000313" key="15">
    <source>
        <dbReference type="EMBL" id="KAF0314337.1"/>
    </source>
</evidence>
<keyword evidence="8 13" id="KW-1133">Transmembrane helix</keyword>
<dbReference type="PRINTS" id="PR01495">
    <property type="entry name" value="SHABCHANNEL"/>
</dbReference>
<dbReference type="GO" id="GO:0003676">
    <property type="term" value="F:nucleic acid binding"/>
    <property type="evidence" value="ECO:0007669"/>
    <property type="project" value="InterPro"/>
</dbReference>
<feature type="region of interest" description="Disordered" evidence="12">
    <location>
        <begin position="1264"/>
        <end position="1397"/>
    </location>
</feature>
<feature type="compositionally biased region" description="Low complexity" evidence="12">
    <location>
        <begin position="1288"/>
        <end position="1302"/>
    </location>
</feature>
<keyword evidence="11" id="KW-0407">Ion channel</keyword>
<dbReference type="InterPro" id="IPR027359">
    <property type="entry name" value="Volt_channel_dom_sf"/>
</dbReference>
<dbReference type="Gene3D" id="3.30.420.10">
    <property type="entry name" value="Ribonuclease H-like superfamily/Ribonuclease H"/>
    <property type="match status" value="2"/>
</dbReference>
<keyword evidence="5" id="KW-0631">Potassium channel</keyword>
<feature type="compositionally biased region" description="Low complexity" evidence="12">
    <location>
        <begin position="1465"/>
        <end position="1481"/>
    </location>
</feature>
<feature type="domain" description="Ion transport" evidence="14">
    <location>
        <begin position="881"/>
        <end position="1083"/>
    </location>
</feature>
<name>A0A6A4X4Y7_AMPAM</name>
<organism evidence="15 16">
    <name type="scientific">Amphibalanus amphitrite</name>
    <name type="common">Striped barnacle</name>
    <name type="synonym">Balanus amphitrite</name>
    <dbReference type="NCBI Taxonomy" id="1232801"/>
    <lineage>
        <taxon>Eukaryota</taxon>
        <taxon>Metazoa</taxon>
        <taxon>Ecdysozoa</taxon>
        <taxon>Arthropoda</taxon>
        <taxon>Crustacea</taxon>
        <taxon>Multicrustacea</taxon>
        <taxon>Cirripedia</taxon>
        <taxon>Thoracica</taxon>
        <taxon>Thoracicalcarea</taxon>
        <taxon>Balanomorpha</taxon>
        <taxon>Balanoidea</taxon>
        <taxon>Balanidae</taxon>
        <taxon>Amphibalaninae</taxon>
        <taxon>Amphibalanus</taxon>
    </lineage>
</organism>
<keyword evidence="2" id="KW-0813">Transport</keyword>
<feature type="compositionally biased region" description="Acidic residues" evidence="12">
    <location>
        <begin position="742"/>
        <end position="754"/>
    </location>
</feature>
<dbReference type="Pfam" id="PF00520">
    <property type="entry name" value="Ion_trans"/>
    <property type="match status" value="1"/>
</dbReference>
<feature type="region of interest" description="Disordered" evidence="12">
    <location>
        <begin position="696"/>
        <end position="757"/>
    </location>
</feature>
<dbReference type="OrthoDB" id="296522at2759"/>
<dbReference type="GO" id="GO:0008076">
    <property type="term" value="C:voltage-gated potassium channel complex"/>
    <property type="evidence" value="ECO:0007669"/>
    <property type="project" value="InterPro"/>
</dbReference>
<reference evidence="15 16" key="1">
    <citation type="submission" date="2019-07" db="EMBL/GenBank/DDBJ databases">
        <title>Draft genome assembly of a fouling barnacle, Amphibalanus amphitrite (Darwin, 1854): The first reference genome for Thecostraca.</title>
        <authorList>
            <person name="Kim W."/>
        </authorList>
    </citation>
    <scope>NUCLEOTIDE SEQUENCE [LARGE SCALE GENOMIC DNA]</scope>
    <source>
        <strain evidence="15">SNU_AA5</strain>
        <tissue evidence="15">Soma without cirri and trophi</tissue>
    </source>
</reference>
<feature type="region of interest" description="Disordered" evidence="12">
    <location>
        <begin position="1153"/>
        <end position="1194"/>
    </location>
</feature>
<evidence type="ECO:0000256" key="2">
    <source>
        <dbReference type="ARBA" id="ARBA00022448"/>
    </source>
</evidence>
<dbReference type="FunFam" id="1.10.287.70:FF:000034">
    <property type="entry name" value="Potassium voltage-gated channel subfamily B member"/>
    <property type="match status" value="1"/>
</dbReference>
<accession>A0A6A4X4Y7</accession>
<comment type="caution">
    <text evidence="15">The sequence shown here is derived from an EMBL/GenBank/DDBJ whole genome shotgun (WGS) entry which is preliminary data.</text>
</comment>
<feature type="region of interest" description="Disordered" evidence="12">
    <location>
        <begin position="1465"/>
        <end position="1492"/>
    </location>
</feature>